<dbReference type="RefSeq" id="WP_204518565.1">
    <property type="nucleotide sequence ID" value="NZ_BAABIN010000016.1"/>
</dbReference>
<dbReference type="Proteomes" id="UP000717624">
    <property type="component" value="Unassembled WGS sequence"/>
</dbReference>
<evidence type="ECO:0000313" key="2">
    <source>
        <dbReference type="EMBL" id="MBM7590822.1"/>
    </source>
</evidence>
<proteinExistence type="predicted"/>
<gene>
    <name evidence="2" type="ORF">JOD01_002432</name>
</gene>
<sequence>MPVVKCSVANCGYWGEGNNCNADMIMVEIDKHANADFKEEFAVEYEHSSTHQDVARTSAQTCCHTFKPKRAAQA</sequence>
<dbReference type="AlphaFoldDB" id="A0A939BSK6"/>
<name>A0A939BSK6_9BACL</name>
<dbReference type="InterPro" id="IPR011437">
    <property type="entry name" value="DUF1540"/>
</dbReference>
<evidence type="ECO:0000259" key="1">
    <source>
        <dbReference type="Pfam" id="PF07561"/>
    </source>
</evidence>
<accession>A0A939BSK6</accession>
<organism evidence="2 3">
    <name type="scientific">Brevibacillus fulvus</name>
    <dbReference type="NCBI Taxonomy" id="1125967"/>
    <lineage>
        <taxon>Bacteria</taxon>
        <taxon>Bacillati</taxon>
        <taxon>Bacillota</taxon>
        <taxon>Bacilli</taxon>
        <taxon>Bacillales</taxon>
        <taxon>Paenibacillaceae</taxon>
        <taxon>Brevibacillus</taxon>
    </lineage>
</organism>
<comment type="caution">
    <text evidence="2">The sequence shown here is derived from an EMBL/GenBank/DDBJ whole genome shotgun (WGS) entry which is preliminary data.</text>
</comment>
<protein>
    <recommendedName>
        <fullName evidence="1">DUF1540 domain-containing protein</fullName>
    </recommendedName>
</protein>
<keyword evidence="3" id="KW-1185">Reference proteome</keyword>
<dbReference type="Pfam" id="PF07561">
    <property type="entry name" value="DUF1540"/>
    <property type="match status" value="1"/>
</dbReference>
<feature type="domain" description="DUF1540" evidence="1">
    <location>
        <begin position="4"/>
        <end position="66"/>
    </location>
</feature>
<dbReference type="EMBL" id="JAFBEB010000007">
    <property type="protein sequence ID" value="MBM7590822.1"/>
    <property type="molecule type" value="Genomic_DNA"/>
</dbReference>
<reference evidence="2" key="1">
    <citation type="submission" date="2021-01" db="EMBL/GenBank/DDBJ databases">
        <title>Genomic Encyclopedia of Type Strains, Phase IV (KMG-IV): sequencing the most valuable type-strain genomes for metagenomic binning, comparative biology and taxonomic classification.</title>
        <authorList>
            <person name="Goeker M."/>
        </authorList>
    </citation>
    <scope>NUCLEOTIDE SEQUENCE</scope>
    <source>
        <strain evidence="2">DSM 25523</strain>
    </source>
</reference>
<evidence type="ECO:0000313" key="3">
    <source>
        <dbReference type="Proteomes" id="UP000717624"/>
    </source>
</evidence>